<keyword evidence="5 8" id="KW-1133">Transmembrane helix</keyword>
<dbReference type="HAMAP" id="MF_00910">
    <property type="entry name" value="FtsL"/>
    <property type="match status" value="1"/>
</dbReference>
<keyword evidence="11" id="KW-1185">Reference proteome</keyword>
<evidence type="ECO:0000313" key="10">
    <source>
        <dbReference type="EMBL" id="TDY01141.1"/>
    </source>
</evidence>
<keyword evidence="4 8" id="KW-0812">Transmembrane</keyword>
<dbReference type="GO" id="GO:0032153">
    <property type="term" value="C:cell division site"/>
    <property type="evidence" value="ECO:0007669"/>
    <property type="project" value="UniProtKB-UniRule"/>
</dbReference>
<comment type="similarity">
    <text evidence="8">Belongs to the FtsL family.</text>
</comment>
<keyword evidence="6 8" id="KW-0472">Membrane</keyword>
<keyword evidence="2 8" id="KW-1003">Cell membrane</keyword>
<comment type="caution">
    <text evidence="10">The sequence shown here is derived from an EMBL/GenBank/DDBJ whole genome shotgun (WGS) entry which is preliminary data.</text>
</comment>
<dbReference type="Pfam" id="PF04999">
    <property type="entry name" value="FtsL"/>
    <property type="match status" value="1"/>
</dbReference>
<evidence type="ECO:0000256" key="9">
    <source>
        <dbReference type="NCBIfam" id="TIGR02209"/>
    </source>
</evidence>
<evidence type="ECO:0000256" key="4">
    <source>
        <dbReference type="ARBA" id="ARBA00022692"/>
    </source>
</evidence>
<accession>A0A4R8IK81</accession>
<evidence type="ECO:0000256" key="7">
    <source>
        <dbReference type="ARBA" id="ARBA00023306"/>
    </source>
</evidence>
<evidence type="ECO:0000256" key="3">
    <source>
        <dbReference type="ARBA" id="ARBA00022618"/>
    </source>
</evidence>
<dbReference type="AlphaFoldDB" id="A0A4R8IK81"/>
<dbReference type="RefSeq" id="WP_134083828.1">
    <property type="nucleotide sequence ID" value="NZ_SOQX01000004.1"/>
</dbReference>
<comment type="subcellular location">
    <subcellularLocation>
        <location evidence="8">Cell inner membrane</location>
        <topology evidence="8">Single-pass type II membrane protein</topology>
    </subcellularLocation>
    <subcellularLocation>
        <location evidence="1">Cell membrane</location>
        <topology evidence="1">Single-pass type II membrane protein</topology>
    </subcellularLocation>
    <text evidence="8">Localizes to the division septum where it forms a ring structure.</text>
</comment>
<evidence type="ECO:0000256" key="2">
    <source>
        <dbReference type="ARBA" id="ARBA00022475"/>
    </source>
</evidence>
<name>A0A4R8IK81_9GAMM</name>
<dbReference type="InterPro" id="IPR011922">
    <property type="entry name" value="Cell_div_FtsL"/>
</dbReference>
<evidence type="ECO:0000313" key="11">
    <source>
        <dbReference type="Proteomes" id="UP000294914"/>
    </source>
</evidence>
<dbReference type="PANTHER" id="PTHR37479:SF1">
    <property type="entry name" value="CELL DIVISION PROTEIN FTSL"/>
    <property type="match status" value="1"/>
</dbReference>
<comment type="function">
    <text evidence="8">Essential cell division protein. May link together the upstream cell division proteins, which are predominantly cytoplasmic, with the downstream cell division proteins, which are predominantly periplasmic.</text>
</comment>
<sequence length="88" mass="10218">MKSLWLLIPLIIAVIASAVSVVYSTHYSRKLFVELTELKQVRDKLNVEWGQLQLEQSTWATHGRIESLARKKLDMKPLDYKQVIILKP</sequence>
<dbReference type="GO" id="GO:0005886">
    <property type="term" value="C:plasma membrane"/>
    <property type="evidence" value="ECO:0007669"/>
    <property type="project" value="UniProtKB-SubCell"/>
</dbReference>
<organism evidence="10 11">
    <name type="scientific">Thiohalophilus thiocyanatoxydans</name>
    <dbReference type="NCBI Taxonomy" id="381308"/>
    <lineage>
        <taxon>Bacteria</taxon>
        <taxon>Pseudomonadati</taxon>
        <taxon>Pseudomonadota</taxon>
        <taxon>Gammaproteobacteria</taxon>
        <taxon>Thiohalomonadales</taxon>
        <taxon>Thiohalophilaceae</taxon>
        <taxon>Thiohalophilus</taxon>
    </lineage>
</organism>
<dbReference type="OrthoDB" id="5298556at2"/>
<evidence type="ECO:0000256" key="6">
    <source>
        <dbReference type="ARBA" id="ARBA00023136"/>
    </source>
</evidence>
<evidence type="ECO:0000256" key="1">
    <source>
        <dbReference type="ARBA" id="ARBA00004401"/>
    </source>
</evidence>
<keyword evidence="3 8" id="KW-0132">Cell division</keyword>
<evidence type="ECO:0000256" key="5">
    <source>
        <dbReference type="ARBA" id="ARBA00022989"/>
    </source>
</evidence>
<dbReference type="EMBL" id="SOQX01000004">
    <property type="protein sequence ID" value="TDY01141.1"/>
    <property type="molecule type" value="Genomic_DNA"/>
</dbReference>
<protein>
    <recommendedName>
        <fullName evidence="8 9">Cell division protein FtsL</fullName>
    </recommendedName>
</protein>
<evidence type="ECO:0000256" key="8">
    <source>
        <dbReference type="HAMAP-Rule" id="MF_00910"/>
    </source>
</evidence>
<keyword evidence="8" id="KW-0997">Cell inner membrane</keyword>
<gene>
    <name evidence="8" type="primary">ftsL</name>
    <name evidence="10" type="ORF">EDC23_1888</name>
</gene>
<comment type="subunit">
    <text evidence="8">Part of a complex composed of FtsB, FtsL and FtsQ.</text>
</comment>
<keyword evidence="7 8" id="KW-0131">Cell cycle</keyword>
<reference evidence="10 11" key="1">
    <citation type="submission" date="2019-03" db="EMBL/GenBank/DDBJ databases">
        <title>Genomic Encyclopedia of Type Strains, Phase IV (KMG-IV): sequencing the most valuable type-strain genomes for metagenomic binning, comparative biology and taxonomic classification.</title>
        <authorList>
            <person name="Goeker M."/>
        </authorList>
    </citation>
    <scope>NUCLEOTIDE SEQUENCE [LARGE SCALE GENOMIC DNA]</scope>
    <source>
        <strain evidence="10 11">DSM 16326</strain>
    </source>
</reference>
<dbReference type="NCBIfam" id="TIGR02209">
    <property type="entry name" value="ftsL_broad"/>
    <property type="match status" value="1"/>
</dbReference>
<dbReference type="Proteomes" id="UP000294914">
    <property type="component" value="Unassembled WGS sequence"/>
</dbReference>
<proteinExistence type="inferred from homology"/>
<dbReference type="PANTHER" id="PTHR37479">
    <property type="entry name" value="CELL DIVISION PROTEIN FTSL"/>
    <property type="match status" value="1"/>
</dbReference>
<dbReference type="GO" id="GO:0043093">
    <property type="term" value="P:FtsZ-dependent cytokinesis"/>
    <property type="evidence" value="ECO:0007669"/>
    <property type="project" value="UniProtKB-UniRule"/>
</dbReference>